<evidence type="ECO:0000313" key="5">
    <source>
        <dbReference type="EMBL" id="CUO01792.1"/>
    </source>
</evidence>
<evidence type="ECO:0000259" key="4">
    <source>
        <dbReference type="PROSITE" id="PS50893"/>
    </source>
</evidence>
<keyword evidence="3 5" id="KW-0067">ATP-binding</keyword>
<evidence type="ECO:0000256" key="3">
    <source>
        <dbReference type="ARBA" id="ARBA00022840"/>
    </source>
</evidence>
<keyword evidence="1" id="KW-0813">Transport</keyword>
<sequence length="351" mass="40685">MLYIDIKKHLKNFTLDITLETDNNRVGILGKSGSGKSMMLKAIAGIIKPDEGIIVLNDRVLFDSKKKINLQPRERNIGYLFQNYALFPHMTVRENIFSGMIRASKYEKQKMSSDMIKRLCLNGLENRYPKELSGGQQQRVAIARMLATKPEILMFDEPFSALDYHLREHMQENLLEILSEESTTSLLVSHDIDEAYRLSKEIVVVDDGQIKRQDRKEKVFNEPKNIATAKITGCKNISRARKIANDKVFAMDWGVEVKILPTKDEVEYIGIRAHHIEYSKTLEENTYAYTIESSSETRFGQTMYFSLGKEHREKKNQLRFEADKKLLETEFFGENFKYVKLPKNNIILLSR</sequence>
<dbReference type="Pfam" id="PF00005">
    <property type="entry name" value="ABC_tran"/>
    <property type="match status" value="1"/>
</dbReference>
<dbReference type="PANTHER" id="PTHR42781">
    <property type="entry name" value="SPERMIDINE/PUTRESCINE IMPORT ATP-BINDING PROTEIN POTA"/>
    <property type="match status" value="1"/>
</dbReference>
<reference evidence="5 6" key="1">
    <citation type="submission" date="2015-09" db="EMBL/GenBank/DDBJ databases">
        <authorList>
            <consortium name="Pathogen Informatics"/>
            <person name="Wu L."/>
            <person name="Ma J."/>
        </authorList>
    </citation>
    <scope>NUCLEOTIDE SEQUENCE [LARGE SCALE GENOMIC DNA]</scope>
    <source>
        <strain evidence="5 6">2789STDY5834858</strain>
    </source>
</reference>
<dbReference type="PROSITE" id="PS00211">
    <property type="entry name" value="ABC_TRANSPORTER_1"/>
    <property type="match status" value="1"/>
</dbReference>
<dbReference type="SMART" id="SM00382">
    <property type="entry name" value="AAA"/>
    <property type="match status" value="1"/>
</dbReference>
<dbReference type="EMBL" id="CYZR01000005">
    <property type="protein sequence ID" value="CUO01792.1"/>
    <property type="molecule type" value="Genomic_DNA"/>
</dbReference>
<dbReference type="SUPFAM" id="SSF52540">
    <property type="entry name" value="P-loop containing nucleoside triphosphate hydrolases"/>
    <property type="match status" value="1"/>
</dbReference>
<evidence type="ECO:0000256" key="1">
    <source>
        <dbReference type="ARBA" id="ARBA00022448"/>
    </source>
</evidence>
<comment type="caution">
    <text evidence="5">The sequence shown here is derived from an EMBL/GenBank/DDBJ whole genome shotgun (WGS) entry which is preliminary data.</text>
</comment>
<name>A0ABP2AUX1_SARVE</name>
<keyword evidence="5" id="KW-0378">Hydrolase</keyword>
<accession>A0ABP2AUX1</accession>
<dbReference type="InterPro" id="IPR003439">
    <property type="entry name" value="ABC_transporter-like_ATP-bd"/>
</dbReference>
<dbReference type="PROSITE" id="PS50893">
    <property type="entry name" value="ABC_TRANSPORTER_2"/>
    <property type="match status" value="1"/>
</dbReference>
<dbReference type="GO" id="GO:0005524">
    <property type="term" value="F:ATP binding"/>
    <property type="evidence" value="ECO:0007669"/>
    <property type="project" value="UniProtKB-KW"/>
</dbReference>
<dbReference type="PANTHER" id="PTHR42781:SF4">
    <property type="entry name" value="SPERMIDINE_PUTRESCINE IMPORT ATP-BINDING PROTEIN POTA"/>
    <property type="match status" value="1"/>
</dbReference>
<dbReference type="EC" id="3.6.3.30" evidence="5"/>
<organism evidence="5 6">
    <name type="scientific">Sarcina ventriculi</name>
    <name type="common">Clostridium ventriculi</name>
    <dbReference type="NCBI Taxonomy" id="1267"/>
    <lineage>
        <taxon>Bacteria</taxon>
        <taxon>Bacillati</taxon>
        <taxon>Bacillota</taxon>
        <taxon>Clostridia</taxon>
        <taxon>Eubacteriales</taxon>
        <taxon>Clostridiaceae</taxon>
        <taxon>Sarcina</taxon>
    </lineage>
</organism>
<evidence type="ECO:0000256" key="2">
    <source>
        <dbReference type="ARBA" id="ARBA00022741"/>
    </source>
</evidence>
<proteinExistence type="predicted"/>
<dbReference type="GO" id="GO:0016787">
    <property type="term" value="F:hydrolase activity"/>
    <property type="evidence" value="ECO:0007669"/>
    <property type="project" value="UniProtKB-KW"/>
</dbReference>
<dbReference type="RefSeq" id="WP_055259437.1">
    <property type="nucleotide sequence ID" value="NZ_CABIXL010000005.1"/>
</dbReference>
<dbReference type="InterPro" id="IPR017871">
    <property type="entry name" value="ABC_transporter-like_CS"/>
</dbReference>
<protein>
    <submittedName>
        <fullName evidence="5">Fe(3+) ions import ATP-binding protein FbpC</fullName>
        <ecNumber evidence="5">3.6.3.30</ecNumber>
    </submittedName>
</protein>
<keyword evidence="6" id="KW-1185">Reference proteome</keyword>
<gene>
    <name evidence="5" type="primary">fbpC</name>
    <name evidence="5" type="ORF">ERS852473_01678</name>
</gene>
<feature type="domain" description="ABC transporter" evidence="4">
    <location>
        <begin position="1"/>
        <end position="232"/>
    </location>
</feature>
<evidence type="ECO:0000313" key="6">
    <source>
        <dbReference type="Proteomes" id="UP000095488"/>
    </source>
</evidence>
<dbReference type="Gene3D" id="3.40.50.300">
    <property type="entry name" value="P-loop containing nucleotide triphosphate hydrolases"/>
    <property type="match status" value="1"/>
</dbReference>
<dbReference type="InterPro" id="IPR050093">
    <property type="entry name" value="ABC_SmlMolc_Importer"/>
</dbReference>
<dbReference type="Proteomes" id="UP000095488">
    <property type="component" value="Unassembled WGS sequence"/>
</dbReference>
<dbReference type="InterPro" id="IPR003593">
    <property type="entry name" value="AAA+_ATPase"/>
</dbReference>
<keyword evidence="2" id="KW-0547">Nucleotide-binding</keyword>
<dbReference type="InterPro" id="IPR027417">
    <property type="entry name" value="P-loop_NTPase"/>
</dbReference>